<proteinExistence type="predicted"/>
<sequence>MFYIADVFPCCAVFLGSMTYHAHRDRLLSIIGQLVNEPINPFGQVFWVVNIHVHQHSSGLWIGFVYRRVLLNDQGIYLFAASIVYGNRDMTIVMIFAIQRRDMI</sequence>
<dbReference type="AlphaFoldDB" id="A0A087EBG5"/>
<dbReference type="Proteomes" id="UP000029080">
    <property type="component" value="Unassembled WGS sequence"/>
</dbReference>
<keyword evidence="2" id="KW-1185">Reference proteome</keyword>
<evidence type="ECO:0000313" key="1">
    <source>
        <dbReference type="EMBL" id="KFJ05116.1"/>
    </source>
</evidence>
<dbReference type="STRING" id="356829.BITS_1651"/>
<comment type="caution">
    <text evidence="1">The sequence shown here is derived from an EMBL/GenBank/DDBJ whole genome shotgun (WGS) entry which is preliminary data.</text>
</comment>
<accession>A0A087EBG5</accession>
<gene>
    <name evidence="1" type="ORF">BITS_1651</name>
</gene>
<dbReference type="EMBL" id="JGZU01000016">
    <property type="protein sequence ID" value="KFJ05116.1"/>
    <property type="molecule type" value="Genomic_DNA"/>
</dbReference>
<organism evidence="1 2">
    <name type="scientific">Bifidobacterium tsurumiense</name>
    <dbReference type="NCBI Taxonomy" id="356829"/>
    <lineage>
        <taxon>Bacteria</taxon>
        <taxon>Bacillati</taxon>
        <taxon>Actinomycetota</taxon>
        <taxon>Actinomycetes</taxon>
        <taxon>Bifidobacteriales</taxon>
        <taxon>Bifidobacteriaceae</taxon>
        <taxon>Bifidobacterium</taxon>
    </lineage>
</organism>
<evidence type="ECO:0000313" key="2">
    <source>
        <dbReference type="Proteomes" id="UP000029080"/>
    </source>
</evidence>
<reference evidence="1 2" key="1">
    <citation type="submission" date="2014-03" db="EMBL/GenBank/DDBJ databases">
        <title>Genomics of Bifidobacteria.</title>
        <authorList>
            <person name="Ventura M."/>
            <person name="Milani C."/>
            <person name="Lugli G.A."/>
        </authorList>
    </citation>
    <scope>NUCLEOTIDE SEQUENCE [LARGE SCALE GENOMIC DNA]</scope>
    <source>
        <strain evidence="1 2">JCM 13495</strain>
    </source>
</reference>
<name>A0A087EBG5_9BIFI</name>
<protein>
    <submittedName>
        <fullName evidence="1">Uncharacterized protein</fullName>
    </submittedName>
</protein>